<dbReference type="AlphaFoldDB" id="A0A7K9UYU2"/>
<evidence type="ECO:0000256" key="3">
    <source>
        <dbReference type="ARBA" id="ARBA00022723"/>
    </source>
</evidence>
<dbReference type="InterPro" id="IPR017850">
    <property type="entry name" value="Alkaline_phosphatase_core_sf"/>
</dbReference>
<dbReference type="SUPFAM" id="SSF53649">
    <property type="entry name" value="Alkaline phosphatase-like"/>
    <property type="match status" value="1"/>
</dbReference>
<evidence type="ECO:0000313" key="7">
    <source>
        <dbReference type="Proteomes" id="UP000567872"/>
    </source>
</evidence>
<dbReference type="Proteomes" id="UP000567872">
    <property type="component" value="Unassembled WGS sequence"/>
</dbReference>
<name>A0A7K9UYU2_ANSSE</name>
<sequence>GGKGMAGWEGGIHVPGGQDPVFRWPGVLPASTVIDEPKSLIDIYPTVVHLAGGILPQDRVINGQNLMPLLQGRAQRSEHEFLFHRGGSYLHAVQWHQKDGGAIWKAHYVIRVFHPLGAGACYDRGFCPCFGEGVTHHDPPLLFDLLRDPSEAKPLSADTEPL</sequence>
<evidence type="ECO:0000313" key="6">
    <source>
        <dbReference type="EMBL" id="NXI64631.1"/>
    </source>
</evidence>
<reference evidence="6 7" key="1">
    <citation type="submission" date="2019-09" db="EMBL/GenBank/DDBJ databases">
        <title>Bird 10,000 Genomes (B10K) Project - Family phase.</title>
        <authorList>
            <person name="Zhang G."/>
        </authorList>
    </citation>
    <scope>NUCLEOTIDE SEQUENCE [LARGE SCALE GENOMIC DNA]</scope>
    <source>
        <strain evidence="6">B10K-DU-001-57</strain>
        <tissue evidence="6">Muscle</tissue>
    </source>
</reference>
<keyword evidence="4" id="KW-0378">Hydrolase</keyword>
<dbReference type="GO" id="GO:0004065">
    <property type="term" value="F:arylsulfatase activity"/>
    <property type="evidence" value="ECO:0007669"/>
    <property type="project" value="TreeGrafter"/>
</dbReference>
<evidence type="ECO:0000256" key="5">
    <source>
        <dbReference type="ARBA" id="ARBA00022837"/>
    </source>
</evidence>
<protein>
    <submittedName>
        <fullName evidence="6">ARSD Arylsulfatase</fullName>
    </submittedName>
</protein>
<dbReference type="GO" id="GO:0005783">
    <property type="term" value="C:endoplasmic reticulum"/>
    <property type="evidence" value="ECO:0007669"/>
    <property type="project" value="UniProtKB-ARBA"/>
</dbReference>
<comment type="cofactor">
    <cofactor evidence="1">
        <name>Ca(2+)</name>
        <dbReference type="ChEBI" id="CHEBI:29108"/>
    </cofactor>
</comment>
<dbReference type="OrthoDB" id="103349at2759"/>
<dbReference type="Gene3D" id="3.30.1120.10">
    <property type="match status" value="1"/>
</dbReference>
<dbReference type="PANTHER" id="PTHR42693">
    <property type="entry name" value="ARYLSULFATASE FAMILY MEMBER"/>
    <property type="match status" value="1"/>
</dbReference>
<gene>
    <name evidence="6" type="primary">Arsd_0</name>
    <name evidence="6" type="ORF">ANSSEM_R12950</name>
</gene>
<feature type="non-terminal residue" evidence="6">
    <location>
        <position position="162"/>
    </location>
</feature>
<dbReference type="PANTHER" id="PTHR42693:SF5">
    <property type="entry name" value="ARYLSULFATASE D"/>
    <property type="match status" value="1"/>
</dbReference>
<dbReference type="GO" id="GO:0046872">
    <property type="term" value="F:metal ion binding"/>
    <property type="evidence" value="ECO:0007669"/>
    <property type="project" value="UniProtKB-KW"/>
</dbReference>
<evidence type="ECO:0000256" key="4">
    <source>
        <dbReference type="ARBA" id="ARBA00022801"/>
    </source>
</evidence>
<comment type="similarity">
    <text evidence="2">Belongs to the sulfatase family.</text>
</comment>
<feature type="non-terminal residue" evidence="6">
    <location>
        <position position="1"/>
    </location>
</feature>
<accession>A0A7K9UYU2</accession>
<proteinExistence type="inferred from homology"/>
<keyword evidence="3" id="KW-0479">Metal-binding</keyword>
<dbReference type="InterPro" id="IPR050738">
    <property type="entry name" value="Sulfatase"/>
</dbReference>
<keyword evidence="7" id="KW-1185">Reference proteome</keyword>
<evidence type="ECO:0000256" key="2">
    <source>
        <dbReference type="ARBA" id="ARBA00008779"/>
    </source>
</evidence>
<comment type="caution">
    <text evidence="6">The sequence shown here is derived from an EMBL/GenBank/DDBJ whole genome shotgun (WGS) entry which is preliminary data.</text>
</comment>
<organism evidence="6 7">
    <name type="scientific">Anseranas semipalmata</name>
    <name type="common">Magpie goose</name>
    <name type="synonym">Anas semipalmata</name>
    <dbReference type="NCBI Taxonomy" id="8851"/>
    <lineage>
        <taxon>Eukaryota</taxon>
        <taxon>Metazoa</taxon>
        <taxon>Chordata</taxon>
        <taxon>Craniata</taxon>
        <taxon>Vertebrata</taxon>
        <taxon>Euteleostomi</taxon>
        <taxon>Archelosauria</taxon>
        <taxon>Archosauria</taxon>
        <taxon>Dinosauria</taxon>
        <taxon>Saurischia</taxon>
        <taxon>Theropoda</taxon>
        <taxon>Coelurosauria</taxon>
        <taxon>Aves</taxon>
        <taxon>Neognathae</taxon>
        <taxon>Galloanserae</taxon>
        <taxon>Anseriformes</taxon>
        <taxon>Anseranatidae</taxon>
        <taxon>Anseranas</taxon>
    </lineage>
</organism>
<dbReference type="EMBL" id="VXAA01001956">
    <property type="protein sequence ID" value="NXI64631.1"/>
    <property type="molecule type" value="Genomic_DNA"/>
</dbReference>
<dbReference type="FunFam" id="3.30.1120.10:FF:000001">
    <property type="entry name" value="Arylsulfatase E"/>
    <property type="match status" value="1"/>
</dbReference>
<dbReference type="Gene3D" id="3.40.720.10">
    <property type="entry name" value="Alkaline Phosphatase, subunit A"/>
    <property type="match status" value="1"/>
</dbReference>
<keyword evidence="5" id="KW-0106">Calcium</keyword>
<dbReference type="Pfam" id="PF14707">
    <property type="entry name" value="Sulfatase_C"/>
    <property type="match status" value="1"/>
</dbReference>
<evidence type="ECO:0000256" key="1">
    <source>
        <dbReference type="ARBA" id="ARBA00001913"/>
    </source>
</evidence>